<name>A0A1I4KI30_9FIRM</name>
<evidence type="ECO:0000256" key="3">
    <source>
        <dbReference type="ARBA" id="ARBA00008281"/>
    </source>
</evidence>
<evidence type="ECO:0000256" key="7">
    <source>
        <dbReference type="ARBA" id="ARBA00022779"/>
    </source>
</evidence>
<dbReference type="GO" id="GO:0071978">
    <property type="term" value="P:bacterial-type flagellum-dependent swarming motility"/>
    <property type="evidence" value="ECO:0007669"/>
    <property type="project" value="TreeGrafter"/>
</dbReference>
<evidence type="ECO:0000256" key="8">
    <source>
        <dbReference type="ARBA" id="ARBA00022989"/>
    </source>
</evidence>
<dbReference type="GO" id="GO:0005886">
    <property type="term" value="C:plasma membrane"/>
    <property type="evidence" value="ECO:0007669"/>
    <property type="project" value="UniProtKB-SubCell"/>
</dbReference>
<dbReference type="RefSeq" id="WP_089862090.1">
    <property type="nucleotide sequence ID" value="NZ_FOTI01000031.1"/>
</dbReference>
<sequence length="151" mass="17226">MAEEGQMNYKMLALIVVLVIVITGVASFTFFTYFSVSGDKDQEEKKVERVEDIRPTYNAGDFTVNITENSRINFVRASIVFEIENEDLVEELDKRSSQIRDRIISTLRAQNESILEEPGADTIKEIVKTKINDLLISGEITNVWFTELVVQ</sequence>
<evidence type="ECO:0000256" key="2">
    <source>
        <dbReference type="ARBA" id="ARBA00004162"/>
    </source>
</evidence>
<evidence type="ECO:0000256" key="10">
    <source>
        <dbReference type="RuleBase" id="RU364125"/>
    </source>
</evidence>
<evidence type="ECO:0000313" key="11">
    <source>
        <dbReference type="EMBL" id="SFL78442.1"/>
    </source>
</evidence>
<comment type="function">
    <text evidence="1 10">Controls the rotational direction of flagella during chemotaxis.</text>
</comment>
<dbReference type="InterPro" id="IPR005503">
    <property type="entry name" value="FliL"/>
</dbReference>
<organism evidence="11 12">
    <name type="scientific">Halanaerobium salsuginis</name>
    <dbReference type="NCBI Taxonomy" id="29563"/>
    <lineage>
        <taxon>Bacteria</taxon>
        <taxon>Bacillati</taxon>
        <taxon>Bacillota</taxon>
        <taxon>Clostridia</taxon>
        <taxon>Halanaerobiales</taxon>
        <taxon>Halanaerobiaceae</taxon>
        <taxon>Halanaerobium</taxon>
    </lineage>
</organism>
<dbReference type="PANTHER" id="PTHR35091">
    <property type="entry name" value="FLAGELLAR PROTEIN FLIL"/>
    <property type="match status" value="1"/>
</dbReference>
<dbReference type="EMBL" id="FOTI01000031">
    <property type="protein sequence ID" value="SFL78442.1"/>
    <property type="molecule type" value="Genomic_DNA"/>
</dbReference>
<evidence type="ECO:0000313" key="12">
    <source>
        <dbReference type="Proteomes" id="UP000199006"/>
    </source>
</evidence>
<dbReference type="PANTHER" id="PTHR35091:SF2">
    <property type="entry name" value="FLAGELLAR PROTEIN FLIL"/>
    <property type="match status" value="1"/>
</dbReference>
<accession>A0A1I4KI30</accession>
<dbReference type="AlphaFoldDB" id="A0A1I4KI30"/>
<keyword evidence="8 10" id="KW-1133">Transmembrane helix</keyword>
<reference evidence="11 12" key="1">
    <citation type="submission" date="2016-10" db="EMBL/GenBank/DDBJ databases">
        <authorList>
            <person name="de Groot N.N."/>
        </authorList>
    </citation>
    <scope>NUCLEOTIDE SEQUENCE [LARGE SCALE GENOMIC DNA]</scope>
    <source>
        <strain evidence="11 12">ATCC 51327</strain>
    </source>
</reference>
<dbReference type="OrthoDB" id="166089at2"/>
<evidence type="ECO:0000256" key="9">
    <source>
        <dbReference type="ARBA" id="ARBA00023136"/>
    </source>
</evidence>
<dbReference type="GO" id="GO:0006935">
    <property type="term" value="P:chemotaxis"/>
    <property type="evidence" value="ECO:0007669"/>
    <property type="project" value="UniProtKB-KW"/>
</dbReference>
<keyword evidence="11" id="KW-0282">Flagellum</keyword>
<dbReference type="GO" id="GO:0009425">
    <property type="term" value="C:bacterial-type flagellum basal body"/>
    <property type="evidence" value="ECO:0007669"/>
    <property type="project" value="InterPro"/>
</dbReference>
<keyword evidence="6 10" id="KW-0812">Transmembrane</keyword>
<evidence type="ECO:0000256" key="1">
    <source>
        <dbReference type="ARBA" id="ARBA00002254"/>
    </source>
</evidence>
<keyword evidence="4 10" id="KW-1003">Cell membrane</keyword>
<keyword evidence="12" id="KW-1185">Reference proteome</keyword>
<keyword evidence="9 10" id="KW-0472">Membrane</keyword>
<keyword evidence="7 10" id="KW-0283">Flagellar rotation</keyword>
<proteinExistence type="inferred from homology"/>
<dbReference type="Proteomes" id="UP000199006">
    <property type="component" value="Unassembled WGS sequence"/>
</dbReference>
<comment type="similarity">
    <text evidence="3 10">Belongs to the FliL family.</text>
</comment>
<evidence type="ECO:0000256" key="6">
    <source>
        <dbReference type="ARBA" id="ARBA00022692"/>
    </source>
</evidence>
<gene>
    <name evidence="11" type="ORF">SAMN02983006_02020</name>
</gene>
<dbReference type="Pfam" id="PF03748">
    <property type="entry name" value="FliL"/>
    <property type="match status" value="1"/>
</dbReference>
<feature type="transmembrane region" description="Helical" evidence="10">
    <location>
        <begin position="12"/>
        <end position="36"/>
    </location>
</feature>
<protein>
    <recommendedName>
        <fullName evidence="10">Flagellar protein FliL</fullName>
    </recommendedName>
</protein>
<dbReference type="STRING" id="29563.SAMN02983006_02020"/>
<evidence type="ECO:0000256" key="4">
    <source>
        <dbReference type="ARBA" id="ARBA00022475"/>
    </source>
</evidence>
<evidence type="ECO:0000256" key="5">
    <source>
        <dbReference type="ARBA" id="ARBA00022500"/>
    </source>
</evidence>
<keyword evidence="11" id="KW-0966">Cell projection</keyword>
<keyword evidence="5 10" id="KW-0145">Chemotaxis</keyword>
<keyword evidence="11" id="KW-0969">Cilium</keyword>
<comment type="subcellular location">
    <subcellularLocation>
        <location evidence="2">Cell membrane</location>
        <topology evidence="2">Single-pass membrane protein</topology>
    </subcellularLocation>
</comment>